<dbReference type="EC" id="2.7.1.69" evidence="11"/>
<evidence type="ECO:0000313" key="9">
    <source>
        <dbReference type="EMBL" id="CDS83291.1"/>
    </source>
</evidence>
<dbReference type="Pfam" id="PF03830">
    <property type="entry name" value="PTSIIB_sorb"/>
    <property type="match status" value="1"/>
</dbReference>
<dbReference type="InterPro" id="IPR004720">
    <property type="entry name" value="PTS_IIB_sorbose-sp"/>
</dbReference>
<evidence type="ECO:0000256" key="7">
    <source>
        <dbReference type="ARBA" id="ARBA00022777"/>
    </source>
</evidence>
<accession>A0A069AKQ9</accession>
<keyword evidence="5 11" id="KW-0808">Transferase</keyword>
<protein>
    <submittedName>
        <fullName evidence="10">PTS system, IIb component</fullName>
    </submittedName>
    <submittedName>
        <fullName evidence="11">PTS system, mannose/fructose/sorbose IIB component</fullName>
        <ecNumber evidence="11">2.7.1.69</ecNumber>
    </submittedName>
</protein>
<organism evidence="11">
    <name type="scientific">Clostridioides difficile</name>
    <name type="common">Peptoclostridium difficile</name>
    <dbReference type="NCBI Taxonomy" id="1496"/>
    <lineage>
        <taxon>Bacteria</taxon>
        <taxon>Bacillati</taxon>
        <taxon>Bacillota</taxon>
        <taxon>Clostridia</taxon>
        <taxon>Peptostreptococcales</taxon>
        <taxon>Peptostreptococcaceae</taxon>
        <taxon>Clostridioides</taxon>
    </lineage>
</organism>
<evidence type="ECO:0000256" key="2">
    <source>
        <dbReference type="ARBA" id="ARBA00022448"/>
    </source>
</evidence>
<keyword evidence="2" id="KW-0813">Transport</keyword>
<evidence type="ECO:0000256" key="5">
    <source>
        <dbReference type="ARBA" id="ARBA00022679"/>
    </source>
</evidence>
<proteinExistence type="predicted"/>
<dbReference type="GO" id="GO:0016301">
    <property type="term" value="F:kinase activity"/>
    <property type="evidence" value="ECO:0007669"/>
    <property type="project" value="UniProtKB-KW"/>
</dbReference>
<evidence type="ECO:0000256" key="6">
    <source>
        <dbReference type="ARBA" id="ARBA00022683"/>
    </source>
</evidence>
<feature type="domain" description="PTS EIIB type-4" evidence="8">
    <location>
        <begin position="1"/>
        <end position="164"/>
    </location>
</feature>
<evidence type="ECO:0000313" key="10">
    <source>
        <dbReference type="EMBL" id="CDS83395.1"/>
    </source>
</evidence>
<evidence type="ECO:0000259" key="8">
    <source>
        <dbReference type="PROSITE" id="PS51101"/>
    </source>
</evidence>
<dbReference type="PROSITE" id="PS51101">
    <property type="entry name" value="PTS_EIIB_TYPE_4"/>
    <property type="match status" value="1"/>
</dbReference>
<sequence length="165" mass="19055">MSLVKYCRCDDRLIHGQVIYKWVKHLGVKKIVVVDDETTNDVIAKGLIKMAAPKNIDLSILTVSESRRYFYNNQADDNVFVLIKNLDTANRMIEEGINIKKLIVGRIPTGIGKKKISQNVYINKKEFLLIDEFIKKNINVSIQMVPDEEKVELNQNINRYKGEFI</sequence>
<evidence type="ECO:0000313" key="11">
    <source>
        <dbReference type="EMBL" id="CDS99445.1"/>
    </source>
</evidence>
<dbReference type="GO" id="GO:0005737">
    <property type="term" value="C:cytoplasm"/>
    <property type="evidence" value="ECO:0007669"/>
    <property type="project" value="UniProtKB-SubCell"/>
</dbReference>
<evidence type="ECO:0000256" key="4">
    <source>
        <dbReference type="ARBA" id="ARBA00022597"/>
    </source>
</evidence>
<keyword evidence="7" id="KW-0418">Kinase</keyword>
<dbReference type="RefSeq" id="WP_021366075.1">
    <property type="nucleotide sequence ID" value="NZ_BBYB01000122.1"/>
</dbReference>
<gene>
    <name evidence="11" type="ORF">BN1095_210198</name>
    <name evidence="9" type="ORF">BN1096_160190</name>
    <name evidence="10" type="ORF">BN1097_140192</name>
</gene>
<dbReference type="SUPFAM" id="SSF52728">
    <property type="entry name" value="PTS IIb component"/>
    <property type="match status" value="1"/>
</dbReference>
<dbReference type="Gene3D" id="3.40.35.10">
    <property type="entry name" value="Phosphotransferase system, sorbose subfamily IIB component"/>
    <property type="match status" value="1"/>
</dbReference>
<dbReference type="AlphaFoldDB" id="A0A069AKQ9"/>
<dbReference type="GO" id="GO:0009401">
    <property type="term" value="P:phosphoenolpyruvate-dependent sugar phosphotransferase system"/>
    <property type="evidence" value="ECO:0007669"/>
    <property type="project" value="UniProtKB-KW"/>
</dbReference>
<keyword evidence="4" id="KW-0762">Sugar transport</keyword>
<comment type="subcellular location">
    <subcellularLocation>
        <location evidence="1">Cytoplasm</location>
    </subcellularLocation>
</comment>
<reference evidence="11" key="1">
    <citation type="submission" date="2014-07" db="EMBL/GenBank/DDBJ databases">
        <authorList>
            <person name="Monot Marc"/>
        </authorList>
    </citation>
    <scope>NUCLEOTIDE SEQUENCE</scope>
    <source>
        <strain evidence="11">7032989</strain>
        <strain evidence="10">7032994</strain>
    </source>
</reference>
<dbReference type="InterPro" id="IPR036667">
    <property type="entry name" value="PTS_IIB_sorbose-sp_sf"/>
</dbReference>
<dbReference type="EMBL" id="LK932347">
    <property type="protein sequence ID" value="CDS83395.1"/>
    <property type="molecule type" value="Genomic_DNA"/>
</dbReference>
<dbReference type="EMBL" id="LK932861">
    <property type="protein sequence ID" value="CDS99445.1"/>
    <property type="molecule type" value="Genomic_DNA"/>
</dbReference>
<name>A0A069AKQ9_CLODI</name>
<keyword evidence="6" id="KW-0598">Phosphotransferase system</keyword>
<dbReference type="GO" id="GO:0008982">
    <property type="term" value="F:protein-N(PI)-phosphohistidine-sugar phosphotransferase activity"/>
    <property type="evidence" value="ECO:0007669"/>
    <property type="project" value="InterPro"/>
</dbReference>
<evidence type="ECO:0000256" key="1">
    <source>
        <dbReference type="ARBA" id="ARBA00004496"/>
    </source>
</evidence>
<dbReference type="EMBL" id="LK932465">
    <property type="protein sequence ID" value="CDS83291.1"/>
    <property type="molecule type" value="Genomic_DNA"/>
</dbReference>
<keyword evidence="3" id="KW-0963">Cytoplasm</keyword>
<evidence type="ECO:0000256" key="3">
    <source>
        <dbReference type="ARBA" id="ARBA00022490"/>
    </source>
</evidence>